<protein>
    <submittedName>
        <fullName evidence="1">Uncharacterized protein</fullName>
    </submittedName>
</protein>
<evidence type="ECO:0000313" key="1">
    <source>
        <dbReference type="EMBL" id="MBE9070094.1"/>
    </source>
</evidence>
<reference evidence="1" key="1">
    <citation type="submission" date="2020-10" db="EMBL/GenBank/DDBJ databases">
        <authorList>
            <person name="Castelo-Branco R."/>
            <person name="Eusebio N."/>
            <person name="Adriana R."/>
            <person name="Vieira A."/>
            <person name="Brugerolle De Fraissinette N."/>
            <person name="Rezende De Castro R."/>
            <person name="Schneider M.P."/>
            <person name="Vasconcelos V."/>
            <person name="Leao P.N."/>
        </authorList>
    </citation>
    <scope>NUCLEOTIDE SEQUENCE</scope>
    <source>
        <strain evidence="1">LEGE 11479</strain>
    </source>
</reference>
<evidence type="ECO:0000313" key="2">
    <source>
        <dbReference type="Proteomes" id="UP000615026"/>
    </source>
</evidence>
<keyword evidence="2" id="KW-1185">Reference proteome</keyword>
<proteinExistence type="predicted"/>
<dbReference type="AlphaFoldDB" id="A0A928ZYZ9"/>
<sequence length="47" mass="5005">MANKDQIRKHLALSATVSLTIAQPSNGSEAKKARVMEHVQISNGSEG</sequence>
<gene>
    <name evidence="1" type="ORF">IQ260_25975</name>
</gene>
<organism evidence="1 2">
    <name type="scientific">Leptolyngbya cf. ectocarpi LEGE 11479</name>
    <dbReference type="NCBI Taxonomy" id="1828722"/>
    <lineage>
        <taxon>Bacteria</taxon>
        <taxon>Bacillati</taxon>
        <taxon>Cyanobacteriota</taxon>
        <taxon>Cyanophyceae</taxon>
        <taxon>Leptolyngbyales</taxon>
        <taxon>Leptolyngbyaceae</taxon>
        <taxon>Leptolyngbya group</taxon>
        <taxon>Leptolyngbya</taxon>
    </lineage>
</organism>
<comment type="caution">
    <text evidence="1">The sequence shown here is derived from an EMBL/GenBank/DDBJ whole genome shotgun (WGS) entry which is preliminary data.</text>
</comment>
<dbReference type="RefSeq" id="WP_193995979.1">
    <property type="nucleotide sequence ID" value="NZ_JADEXP010000372.1"/>
</dbReference>
<name>A0A928ZYZ9_LEPEC</name>
<accession>A0A928ZYZ9</accession>
<dbReference type="Proteomes" id="UP000615026">
    <property type="component" value="Unassembled WGS sequence"/>
</dbReference>
<dbReference type="EMBL" id="JADEXP010000372">
    <property type="protein sequence ID" value="MBE9070094.1"/>
    <property type="molecule type" value="Genomic_DNA"/>
</dbReference>